<dbReference type="PANTHER" id="PTHR36180">
    <property type="entry name" value="DNA-BINDING PROTEIN-RELATED-RELATED"/>
    <property type="match status" value="1"/>
</dbReference>
<accession>F9ZQI1</accession>
<proteinExistence type="predicted"/>
<name>F9ZQI1_ACICS</name>
<keyword evidence="3" id="KW-1185">Reference proteome</keyword>
<evidence type="ECO:0000313" key="3">
    <source>
        <dbReference type="Proteomes" id="UP000006135"/>
    </source>
</evidence>
<reference evidence="2 3" key="1">
    <citation type="journal article" date="2011" name="J. Genet. Genomics">
        <title>Unraveling the Acidithiobacillus caldus complete genome and its central metabolisms for carbon assimilation.</title>
        <authorList>
            <person name="You X.Y."/>
            <person name="Guo X."/>
            <person name="Zheng H.J."/>
            <person name="Zhang M.J."/>
            <person name="Liu L.J."/>
            <person name="Zhu Y.Q."/>
            <person name="Zhu B."/>
            <person name="Wang S.Y."/>
            <person name="Zhao G.P."/>
            <person name="Poetsch A."/>
            <person name="Jiang C.Y."/>
            <person name="Liu S.J."/>
        </authorList>
    </citation>
    <scope>NUCLEOTIDE SEQUENCE [LARGE SCALE GENOMIC DNA]</scope>
    <source>
        <strain evidence="2 3">SM-1</strain>
    </source>
</reference>
<dbReference type="PANTHER" id="PTHR36180:SF1">
    <property type="entry name" value="ANTA_ANTB ANTIREPRESSOR DOMAIN-CONTAINING PROTEIN"/>
    <property type="match status" value="1"/>
</dbReference>
<feature type="domain" description="AntA/AntB antirepressor" evidence="1">
    <location>
        <begin position="14"/>
        <end position="83"/>
    </location>
</feature>
<dbReference type="Proteomes" id="UP000006135">
    <property type="component" value="Chromosome"/>
</dbReference>
<dbReference type="KEGG" id="acu:Atc_2022"/>
<gene>
    <name evidence="2" type="ordered locus">Atc_2022</name>
</gene>
<evidence type="ECO:0000259" key="1">
    <source>
        <dbReference type="Pfam" id="PF08346"/>
    </source>
</evidence>
<dbReference type="HOGENOM" id="CLU_878875_0_0_6"/>
<dbReference type="EMBL" id="CP002573">
    <property type="protein sequence ID" value="AEK58670.1"/>
    <property type="molecule type" value="Genomic_DNA"/>
</dbReference>
<dbReference type="InterPro" id="IPR013557">
    <property type="entry name" value="AntA/B_antirep"/>
</dbReference>
<sequence length="316" mass="35487">MVERKIGEDTVPTVDARELHAFLGVKKVFRSWIQERIAQYGFVENQDFAVSTKFGRNHQGGRPSKEYDITLDMAKELAMVERTRKGKEARQYFIDCERELYAKQRAVPEKKDLSMAAIHSTFRHLVRMQQEFLQVDRPQALRLASAVMRDEYDIDMSRLIPGLGDTEETPSATAEPGWSISLDLVVDADLMPRIHLSTEERTLLIGRTYCALRDQRAAAIAEKNTDVGGSHLIAVAQKWKVTTATVKRAAQFVMALDRLKAVGAQGVKAAEIILRGEVADAVTVLPMILKREPDPFFSVAAGLCAGYRKIQDIVRL</sequence>
<dbReference type="AlphaFoldDB" id="F9ZQI1"/>
<dbReference type="Pfam" id="PF08346">
    <property type="entry name" value="AntA"/>
    <property type="match status" value="1"/>
</dbReference>
<protein>
    <submittedName>
        <fullName evidence="2">Phage transcriptional regulator</fullName>
    </submittedName>
</protein>
<organism evidence="2 3">
    <name type="scientific">Acidithiobacillus caldus (strain SM-1)</name>
    <dbReference type="NCBI Taxonomy" id="990288"/>
    <lineage>
        <taxon>Bacteria</taxon>
        <taxon>Pseudomonadati</taxon>
        <taxon>Pseudomonadota</taxon>
        <taxon>Acidithiobacillia</taxon>
        <taxon>Acidithiobacillales</taxon>
        <taxon>Acidithiobacillaceae</taxon>
        <taxon>Acidithiobacillus</taxon>
    </lineage>
</organism>
<evidence type="ECO:0000313" key="2">
    <source>
        <dbReference type="EMBL" id="AEK58670.1"/>
    </source>
</evidence>